<evidence type="ECO:0000256" key="4">
    <source>
        <dbReference type="ARBA" id="ARBA00022692"/>
    </source>
</evidence>
<comment type="pathway">
    <text evidence="9">Protein modification; lipoprotein biosynthesis (signal peptide cleavage).</text>
</comment>
<dbReference type="GO" id="GO:0004190">
    <property type="term" value="F:aspartic-type endopeptidase activity"/>
    <property type="evidence" value="ECO:0007669"/>
    <property type="project" value="UniProtKB-UniRule"/>
</dbReference>
<evidence type="ECO:0000256" key="6">
    <source>
        <dbReference type="ARBA" id="ARBA00022801"/>
    </source>
</evidence>
<proteinExistence type="inferred from homology"/>
<comment type="caution">
    <text evidence="9">Lacks conserved residue(s) required for the propagation of feature annotation.</text>
</comment>
<dbReference type="GO" id="GO:0005886">
    <property type="term" value="C:plasma membrane"/>
    <property type="evidence" value="ECO:0007669"/>
    <property type="project" value="UniProtKB-SubCell"/>
</dbReference>
<comment type="catalytic activity">
    <reaction evidence="9 10">
        <text>Release of signal peptides from bacterial membrane prolipoproteins. Hydrolyzes -Xaa-Yaa-Zaa-|-(S,diacylglyceryl)Cys-, in which Xaa is hydrophobic (preferably Leu), and Yaa (Ala or Ser) and Zaa (Gly or Ala) have small, neutral side chains.</text>
        <dbReference type="EC" id="3.4.23.36"/>
    </reaction>
</comment>
<comment type="similarity">
    <text evidence="1 9 11">Belongs to the peptidase A8 family.</text>
</comment>
<dbReference type="Pfam" id="PF01252">
    <property type="entry name" value="Peptidase_A8"/>
    <property type="match status" value="1"/>
</dbReference>
<dbReference type="AlphaFoldDB" id="A0A7C4X8E4"/>
<sequence>MWQTDRKEKAEDSSPGKTVYQVCKPVIADKKYKNWKPFLLSSIFSVLTDQISKILVTNSLSPFDQPREVIGSLLRFKLAYNPYGVFSLSFGPNFLHYIFTIIGILVFTYIGLSQKTKMKGVLFGLIVGGAIGNLIDRIRLKYVIDFIDMGIGDLRWFTYNLADAFVTVSAIYLIAEEILRKK</sequence>
<gene>
    <name evidence="9 12" type="primary">lspA</name>
    <name evidence="12" type="ORF">ENV60_02920</name>
</gene>
<comment type="function">
    <text evidence="9 10">This protein specifically catalyzes the removal of signal peptides from prolipoproteins.</text>
</comment>
<dbReference type="HAMAP" id="MF_00161">
    <property type="entry name" value="LspA"/>
    <property type="match status" value="1"/>
</dbReference>
<accession>A0A7C4X8E4</accession>
<keyword evidence="8 9" id="KW-0472">Membrane</keyword>
<dbReference type="PANTHER" id="PTHR33695">
    <property type="entry name" value="LIPOPROTEIN SIGNAL PEPTIDASE"/>
    <property type="match status" value="1"/>
</dbReference>
<evidence type="ECO:0000256" key="9">
    <source>
        <dbReference type="HAMAP-Rule" id="MF_00161"/>
    </source>
</evidence>
<keyword evidence="3 9" id="KW-0645">Protease</keyword>
<dbReference type="GO" id="GO:0006508">
    <property type="term" value="P:proteolysis"/>
    <property type="evidence" value="ECO:0007669"/>
    <property type="project" value="UniProtKB-KW"/>
</dbReference>
<dbReference type="EC" id="3.4.23.36" evidence="9"/>
<feature type="transmembrane region" description="Helical" evidence="9">
    <location>
        <begin position="94"/>
        <end position="112"/>
    </location>
</feature>
<organism evidence="12">
    <name type="scientific">candidate division WOR-3 bacterium</name>
    <dbReference type="NCBI Taxonomy" id="2052148"/>
    <lineage>
        <taxon>Bacteria</taxon>
        <taxon>Bacteria division WOR-3</taxon>
    </lineage>
</organism>
<evidence type="ECO:0000256" key="3">
    <source>
        <dbReference type="ARBA" id="ARBA00022670"/>
    </source>
</evidence>
<evidence type="ECO:0000256" key="7">
    <source>
        <dbReference type="ARBA" id="ARBA00022989"/>
    </source>
</evidence>
<evidence type="ECO:0000256" key="1">
    <source>
        <dbReference type="ARBA" id="ARBA00006139"/>
    </source>
</evidence>
<protein>
    <recommendedName>
        <fullName evidence="9">Lipoprotein signal peptidase</fullName>
        <ecNumber evidence="9">3.4.23.36</ecNumber>
    </recommendedName>
    <alternativeName>
        <fullName evidence="9">Prolipoprotein signal peptidase</fullName>
    </alternativeName>
    <alternativeName>
        <fullName evidence="9">Signal peptidase II</fullName>
        <shortName evidence="9">SPase II</shortName>
    </alternativeName>
</protein>
<dbReference type="InterPro" id="IPR001872">
    <property type="entry name" value="Peptidase_A8"/>
</dbReference>
<dbReference type="PROSITE" id="PS00855">
    <property type="entry name" value="SPASE_II"/>
    <property type="match status" value="1"/>
</dbReference>
<feature type="transmembrane region" description="Helical" evidence="9">
    <location>
        <begin position="156"/>
        <end position="175"/>
    </location>
</feature>
<evidence type="ECO:0000256" key="8">
    <source>
        <dbReference type="ARBA" id="ARBA00023136"/>
    </source>
</evidence>
<comment type="caution">
    <text evidence="12">The sequence shown here is derived from an EMBL/GenBank/DDBJ whole genome shotgun (WGS) entry which is preliminary data.</text>
</comment>
<name>A0A7C4X8E4_UNCW3</name>
<evidence type="ECO:0000313" key="12">
    <source>
        <dbReference type="EMBL" id="HGV97232.1"/>
    </source>
</evidence>
<keyword evidence="7 9" id="KW-1133">Transmembrane helix</keyword>
<evidence type="ECO:0000256" key="5">
    <source>
        <dbReference type="ARBA" id="ARBA00022750"/>
    </source>
</evidence>
<reference evidence="12" key="1">
    <citation type="journal article" date="2020" name="mSystems">
        <title>Genome- and Community-Level Interaction Insights into Carbon Utilization and Element Cycling Functions of Hydrothermarchaeota in Hydrothermal Sediment.</title>
        <authorList>
            <person name="Zhou Z."/>
            <person name="Liu Y."/>
            <person name="Xu W."/>
            <person name="Pan J."/>
            <person name="Luo Z.H."/>
            <person name="Li M."/>
        </authorList>
    </citation>
    <scope>NUCLEOTIDE SEQUENCE [LARGE SCALE GENOMIC DNA]</scope>
    <source>
        <strain evidence="12">SpSt-774</strain>
    </source>
</reference>
<dbReference type="EMBL" id="DTGZ01000053">
    <property type="protein sequence ID" value="HGV97232.1"/>
    <property type="molecule type" value="Genomic_DNA"/>
</dbReference>
<keyword evidence="2 9" id="KW-1003">Cell membrane</keyword>
<keyword evidence="6 9" id="KW-0378">Hydrolase</keyword>
<feature type="active site" evidence="9">
    <location>
        <position position="163"/>
    </location>
</feature>
<dbReference type="UniPathway" id="UPA00665"/>
<evidence type="ECO:0000256" key="11">
    <source>
        <dbReference type="RuleBase" id="RU004181"/>
    </source>
</evidence>
<dbReference type="PANTHER" id="PTHR33695:SF1">
    <property type="entry name" value="LIPOPROTEIN SIGNAL PEPTIDASE"/>
    <property type="match status" value="1"/>
</dbReference>
<evidence type="ECO:0000256" key="10">
    <source>
        <dbReference type="RuleBase" id="RU000594"/>
    </source>
</evidence>
<dbReference type="PRINTS" id="PR00781">
    <property type="entry name" value="LIPOSIGPTASE"/>
</dbReference>
<dbReference type="NCBIfam" id="TIGR00077">
    <property type="entry name" value="lspA"/>
    <property type="match status" value="1"/>
</dbReference>
<feature type="transmembrane region" description="Helical" evidence="9">
    <location>
        <begin position="119"/>
        <end position="136"/>
    </location>
</feature>
<keyword evidence="4 9" id="KW-0812">Transmembrane</keyword>
<feature type="active site" evidence="9">
    <location>
        <position position="145"/>
    </location>
</feature>
<evidence type="ECO:0000256" key="2">
    <source>
        <dbReference type="ARBA" id="ARBA00022475"/>
    </source>
</evidence>
<keyword evidence="5 9" id="KW-0064">Aspartyl protease</keyword>
<comment type="subcellular location">
    <subcellularLocation>
        <location evidence="9">Cell membrane</location>
        <topology evidence="9">Multi-pass membrane protein</topology>
    </subcellularLocation>
</comment>